<feature type="non-terminal residue" evidence="1">
    <location>
        <position position="1"/>
    </location>
</feature>
<comment type="caution">
    <text evidence="1">The sequence shown here is derived from an EMBL/GenBank/DDBJ whole genome shotgun (WGS) entry which is preliminary data.</text>
</comment>
<name>A0A8X6J3C6_NEPPI</name>
<accession>A0A8X6J3C6</accession>
<dbReference type="Proteomes" id="UP000887013">
    <property type="component" value="Unassembled WGS sequence"/>
</dbReference>
<dbReference type="AlphaFoldDB" id="A0A8X6J3C6"/>
<gene>
    <name evidence="1" type="ORF">NPIL_109401</name>
</gene>
<evidence type="ECO:0000313" key="1">
    <source>
        <dbReference type="EMBL" id="GFS30737.1"/>
    </source>
</evidence>
<reference evidence="1" key="1">
    <citation type="submission" date="2020-08" db="EMBL/GenBank/DDBJ databases">
        <title>Multicomponent nature underlies the extraordinary mechanical properties of spider dragline silk.</title>
        <authorList>
            <person name="Kono N."/>
            <person name="Nakamura H."/>
            <person name="Mori M."/>
            <person name="Yoshida Y."/>
            <person name="Ohtoshi R."/>
            <person name="Malay A.D."/>
            <person name="Moran D.A.P."/>
            <person name="Tomita M."/>
            <person name="Numata K."/>
            <person name="Arakawa K."/>
        </authorList>
    </citation>
    <scope>NUCLEOTIDE SEQUENCE</scope>
</reference>
<dbReference type="EMBL" id="BMAW01087636">
    <property type="protein sequence ID" value="GFS30737.1"/>
    <property type="molecule type" value="Genomic_DNA"/>
</dbReference>
<evidence type="ECO:0000313" key="2">
    <source>
        <dbReference type="Proteomes" id="UP000887013"/>
    </source>
</evidence>
<sequence>VPESELQSRQYYWRLHFATKQCSKEAFVDSCREQEDVDSEVKKMIAAFFSASDCNGFPDHMNSANVAKTSFTEILVTFTIAVTILLLW</sequence>
<organism evidence="1 2">
    <name type="scientific">Nephila pilipes</name>
    <name type="common">Giant wood spider</name>
    <name type="synonym">Nephila maculata</name>
    <dbReference type="NCBI Taxonomy" id="299642"/>
    <lineage>
        <taxon>Eukaryota</taxon>
        <taxon>Metazoa</taxon>
        <taxon>Ecdysozoa</taxon>
        <taxon>Arthropoda</taxon>
        <taxon>Chelicerata</taxon>
        <taxon>Arachnida</taxon>
        <taxon>Araneae</taxon>
        <taxon>Araneomorphae</taxon>
        <taxon>Entelegynae</taxon>
        <taxon>Araneoidea</taxon>
        <taxon>Nephilidae</taxon>
        <taxon>Nephila</taxon>
    </lineage>
</organism>
<keyword evidence="2" id="KW-1185">Reference proteome</keyword>
<proteinExistence type="predicted"/>
<protein>
    <submittedName>
        <fullName evidence="1">Uncharacterized protein</fullName>
    </submittedName>
</protein>